<evidence type="ECO:0000256" key="2">
    <source>
        <dbReference type="SAM" id="MobiDB-lite"/>
    </source>
</evidence>
<protein>
    <recommendedName>
        <fullName evidence="5">Elongation factor 1-delta</fullName>
    </recommendedName>
</protein>
<name>A0A2K6DD71_MACNE</name>
<feature type="compositionally biased region" description="Low complexity" evidence="2">
    <location>
        <begin position="90"/>
        <end position="100"/>
    </location>
</feature>
<dbReference type="GeneTree" id="ENSGT00950000183014"/>
<evidence type="ECO:0000313" key="3">
    <source>
        <dbReference type="Ensembl" id="ENSMNEP00000033871.1"/>
    </source>
</evidence>
<organism evidence="3 4">
    <name type="scientific">Macaca nemestrina</name>
    <name type="common">Pig-tailed macaque</name>
    <dbReference type="NCBI Taxonomy" id="9545"/>
    <lineage>
        <taxon>Eukaryota</taxon>
        <taxon>Metazoa</taxon>
        <taxon>Chordata</taxon>
        <taxon>Craniata</taxon>
        <taxon>Vertebrata</taxon>
        <taxon>Euteleostomi</taxon>
        <taxon>Mammalia</taxon>
        <taxon>Eutheria</taxon>
        <taxon>Euarchontoglires</taxon>
        <taxon>Primates</taxon>
        <taxon>Haplorrhini</taxon>
        <taxon>Catarrhini</taxon>
        <taxon>Cercopithecidae</taxon>
        <taxon>Cercopithecinae</taxon>
        <taxon>Macaca</taxon>
    </lineage>
</organism>
<keyword evidence="1" id="KW-0175">Coiled coil</keyword>
<evidence type="ECO:0008006" key="5">
    <source>
        <dbReference type="Google" id="ProtNLM"/>
    </source>
</evidence>
<dbReference type="Ensembl" id="ENSMNET00000058318.1">
    <property type="protein sequence ID" value="ENSMNEP00000033871.1"/>
    <property type="gene ID" value="ENSMNEG00000040171.1"/>
</dbReference>
<reference evidence="3" key="2">
    <citation type="submission" date="2025-09" db="UniProtKB">
        <authorList>
            <consortium name="Ensembl"/>
        </authorList>
    </citation>
    <scope>IDENTIFICATION</scope>
</reference>
<dbReference type="Proteomes" id="UP000233120">
    <property type="component" value="Unassembled WGS sequence"/>
</dbReference>
<proteinExistence type="predicted"/>
<dbReference type="AlphaFoldDB" id="A0A2K6DD71"/>
<evidence type="ECO:0000313" key="4">
    <source>
        <dbReference type="Proteomes" id="UP000233120"/>
    </source>
</evidence>
<reference evidence="3" key="1">
    <citation type="submission" date="2025-08" db="UniProtKB">
        <authorList>
            <consortium name="Ensembl"/>
        </authorList>
    </citation>
    <scope>IDENTIFICATION</scope>
</reference>
<sequence>MITNKTGQALTILARQETQIRNAIYRPFLRHPVSADSSSLVAASLAGVKIATNFLVHEKIWFDKFKYDDAERRFYEQMNGPVAGASRQTSGPGASSSPSGDHSELVVRIASLEVENQSLRGMVQELQQAISKLEARLNVLEKSSPGHGPSATAPIRQLPISLEEPQVTLDCGRSNFLLGCLFCFGPL</sequence>
<feature type="coiled-coil region" evidence="1">
    <location>
        <begin position="109"/>
        <end position="143"/>
    </location>
</feature>
<feature type="region of interest" description="Disordered" evidence="2">
    <location>
        <begin position="81"/>
        <end position="101"/>
    </location>
</feature>
<accession>A0A2K6DD71</accession>
<dbReference type="Bgee" id="ENSMNEG00000040171">
    <property type="expression patterns" value="Expressed in multicellular organism"/>
</dbReference>
<keyword evidence="4" id="KW-1185">Reference proteome</keyword>
<evidence type="ECO:0000256" key="1">
    <source>
        <dbReference type="SAM" id="Coils"/>
    </source>
</evidence>